<dbReference type="PANTHER" id="PTHR48107:SF16">
    <property type="entry name" value="NADPH-DEPENDENT ALDEHYDE REDUCTASE 1, CHLOROPLASTIC"/>
    <property type="match status" value="1"/>
</dbReference>
<name>A0A9X2L8N5_9PROT</name>
<reference evidence="5" key="1">
    <citation type="submission" date="2022-07" db="EMBL/GenBank/DDBJ databases">
        <title>Parvularcula maris sp. nov., an algicidal bacterium isolated from seawater.</title>
        <authorList>
            <person name="Li F."/>
        </authorList>
    </citation>
    <scope>NUCLEOTIDE SEQUENCE</scope>
    <source>
        <strain evidence="5">BGMRC 0090</strain>
    </source>
</reference>
<dbReference type="Gene3D" id="3.40.50.720">
    <property type="entry name" value="NAD(P)-binding Rossmann-like Domain"/>
    <property type="match status" value="1"/>
</dbReference>
<evidence type="ECO:0000256" key="3">
    <source>
        <dbReference type="ARBA" id="ARBA00067437"/>
    </source>
</evidence>
<evidence type="ECO:0000256" key="4">
    <source>
        <dbReference type="SAM" id="MobiDB-lite"/>
    </source>
</evidence>
<dbReference type="SUPFAM" id="SSF51735">
    <property type="entry name" value="NAD(P)-binding Rossmann-fold domains"/>
    <property type="match status" value="1"/>
</dbReference>
<dbReference type="PRINTS" id="PR00081">
    <property type="entry name" value="GDHRDH"/>
</dbReference>
<dbReference type="FunFam" id="3.40.50.720:FF:000097">
    <property type="entry name" value="SDR family oxidoreductase"/>
    <property type="match status" value="1"/>
</dbReference>
<evidence type="ECO:0000313" key="5">
    <source>
        <dbReference type="EMBL" id="MCQ8185067.1"/>
    </source>
</evidence>
<evidence type="ECO:0000256" key="2">
    <source>
        <dbReference type="ARBA" id="ARBA00023002"/>
    </source>
</evidence>
<feature type="compositionally biased region" description="Polar residues" evidence="4">
    <location>
        <begin position="1"/>
        <end position="15"/>
    </location>
</feature>
<dbReference type="PROSITE" id="PS00061">
    <property type="entry name" value="ADH_SHORT"/>
    <property type="match status" value="1"/>
</dbReference>
<dbReference type="EMBL" id="JANIBC010000003">
    <property type="protein sequence ID" value="MCQ8185067.1"/>
    <property type="molecule type" value="Genomic_DNA"/>
</dbReference>
<dbReference type="AlphaFoldDB" id="A0A9X2L8N5"/>
<comment type="caution">
    <text evidence="5">The sequence shown here is derived from an EMBL/GenBank/DDBJ whole genome shotgun (WGS) entry which is preliminary data.</text>
</comment>
<sequence>MTNRNTSLTTMTDPRSQYPQPPFDKQPQDKPGFTDKMDPRPDHGEESYVGSGRLQGRKALITGGDSGIGRAAAIAYAREGAAVTINYLGEEETDAQTLKQLIEGEGGTLNLMPGDLRDKGFCRALVKEAEQVMGGLDILVINAAKQVMQESIQDISDEQFDDTVKTNIYAMFYMSQEAMKRMPAGASIINVTSVLGYEPVPGLLDYSMTKFAIRGFTQGLAKQAAEKGIRVNGIAPGPFWTPLQPSGGQDQESIKEFGKQTPFGRPGQPVECAPAFVLLASQEASYMTGETIGITGGMITS</sequence>
<protein>
    <recommendedName>
        <fullName evidence="3">Uncharacterized oxidoreductase YghA</fullName>
    </recommendedName>
</protein>
<dbReference type="PRINTS" id="PR00080">
    <property type="entry name" value="SDRFAMILY"/>
</dbReference>
<feature type="region of interest" description="Disordered" evidence="4">
    <location>
        <begin position="1"/>
        <end position="53"/>
    </location>
</feature>
<dbReference type="Proteomes" id="UP001142610">
    <property type="component" value="Unassembled WGS sequence"/>
</dbReference>
<dbReference type="InterPro" id="IPR036291">
    <property type="entry name" value="NAD(P)-bd_dom_sf"/>
</dbReference>
<keyword evidence="2" id="KW-0560">Oxidoreductase</keyword>
<keyword evidence="6" id="KW-1185">Reference proteome</keyword>
<proteinExistence type="inferred from homology"/>
<accession>A0A9X2L8N5</accession>
<feature type="compositionally biased region" description="Basic and acidic residues" evidence="4">
    <location>
        <begin position="26"/>
        <end position="46"/>
    </location>
</feature>
<dbReference type="RefSeq" id="WP_256618928.1">
    <property type="nucleotide sequence ID" value="NZ_JANIBC010000003.1"/>
</dbReference>
<comment type="similarity">
    <text evidence="1">Belongs to the short-chain dehydrogenases/reductases (SDR) family.</text>
</comment>
<dbReference type="InterPro" id="IPR020904">
    <property type="entry name" value="Sc_DH/Rdtase_CS"/>
</dbReference>
<dbReference type="PANTHER" id="PTHR48107">
    <property type="entry name" value="NADPH-DEPENDENT ALDEHYDE REDUCTASE-LIKE PROTEIN, CHLOROPLASTIC-RELATED"/>
    <property type="match status" value="1"/>
</dbReference>
<evidence type="ECO:0000256" key="1">
    <source>
        <dbReference type="ARBA" id="ARBA00006484"/>
    </source>
</evidence>
<dbReference type="Pfam" id="PF13561">
    <property type="entry name" value="adh_short_C2"/>
    <property type="match status" value="1"/>
</dbReference>
<dbReference type="InterPro" id="IPR002347">
    <property type="entry name" value="SDR_fam"/>
</dbReference>
<gene>
    <name evidence="5" type="ORF">NOG11_06645</name>
</gene>
<organism evidence="5 6">
    <name type="scientific">Parvularcula maris</name>
    <dbReference type="NCBI Taxonomy" id="2965077"/>
    <lineage>
        <taxon>Bacteria</taxon>
        <taxon>Pseudomonadati</taxon>
        <taxon>Pseudomonadota</taxon>
        <taxon>Alphaproteobacteria</taxon>
        <taxon>Parvularculales</taxon>
        <taxon>Parvularculaceae</taxon>
        <taxon>Parvularcula</taxon>
    </lineage>
</organism>
<dbReference type="GO" id="GO:0016614">
    <property type="term" value="F:oxidoreductase activity, acting on CH-OH group of donors"/>
    <property type="evidence" value="ECO:0007669"/>
    <property type="project" value="UniProtKB-ARBA"/>
</dbReference>
<evidence type="ECO:0000313" key="6">
    <source>
        <dbReference type="Proteomes" id="UP001142610"/>
    </source>
</evidence>